<dbReference type="InterPro" id="IPR003737">
    <property type="entry name" value="GlcNAc_PI_deacetylase-related"/>
</dbReference>
<reference evidence="1 2" key="1">
    <citation type="journal article" date="2015" name="Nature">
        <title>rRNA introns, odd ribosomes, and small enigmatic genomes across a large radiation of phyla.</title>
        <authorList>
            <person name="Brown C.T."/>
            <person name="Hug L.A."/>
            <person name="Thomas B.C."/>
            <person name="Sharon I."/>
            <person name="Castelle C.J."/>
            <person name="Singh A."/>
            <person name="Wilkins M.J."/>
            <person name="Williams K.H."/>
            <person name="Banfield J.F."/>
        </authorList>
    </citation>
    <scope>NUCLEOTIDE SEQUENCE [LARGE SCALE GENOMIC DNA]</scope>
</reference>
<dbReference type="Proteomes" id="UP000034488">
    <property type="component" value="Unassembled WGS sequence"/>
</dbReference>
<accession>A0A0G0AEI6</accession>
<dbReference type="PANTHER" id="PTHR12993:SF11">
    <property type="entry name" value="N-ACETYLGLUCOSAMINYL-PHOSPHATIDYLINOSITOL DE-N-ACETYLASE"/>
    <property type="match status" value="1"/>
</dbReference>
<dbReference type="PANTHER" id="PTHR12993">
    <property type="entry name" value="N-ACETYLGLUCOSAMINYL-PHOSPHATIDYLINOSITOL DE-N-ACETYLASE-RELATED"/>
    <property type="match status" value="1"/>
</dbReference>
<protein>
    <submittedName>
        <fullName evidence="1">LmbE family protein</fullName>
    </submittedName>
</protein>
<dbReference type="Pfam" id="PF02585">
    <property type="entry name" value="PIG-L"/>
    <property type="match status" value="1"/>
</dbReference>
<dbReference type="GO" id="GO:0016811">
    <property type="term" value="F:hydrolase activity, acting on carbon-nitrogen (but not peptide) bonds, in linear amides"/>
    <property type="evidence" value="ECO:0007669"/>
    <property type="project" value="TreeGrafter"/>
</dbReference>
<dbReference type="EMBL" id="LBPI01000006">
    <property type="protein sequence ID" value="KKP55013.1"/>
    <property type="molecule type" value="Genomic_DNA"/>
</dbReference>
<dbReference type="SUPFAM" id="SSF102588">
    <property type="entry name" value="LmbE-like"/>
    <property type="match status" value="1"/>
</dbReference>
<dbReference type="Gene3D" id="3.40.50.10320">
    <property type="entry name" value="LmbE-like"/>
    <property type="match status" value="1"/>
</dbReference>
<proteinExistence type="predicted"/>
<organism evidence="1 2">
    <name type="scientific">candidate division WS6 bacterium GW2011_GWB1_33_6</name>
    <dbReference type="NCBI Taxonomy" id="1619088"/>
    <lineage>
        <taxon>Bacteria</taxon>
        <taxon>Candidatus Dojkabacteria</taxon>
    </lineage>
</organism>
<name>A0A0G0AEI6_9BACT</name>
<sequence>MDKKKLLIITAHPDDAELMFGGTIHKYTNKGHRVDVIVVTNGENWNRIGIKNSKQVREIRQRESKKAMGILKINSVSFLEMKDGLVYKKELIPVLIGEIRKLNPNIILSHSESEGHSDHKEVSISVKRVCNQSGEPAPIINPYCDCKESPITDFDGLFTHHTYNEGVISTTKYISLAKKDIEKKIESILCHESQFIDKEQIRDKIFTEAHFNGIACGVEYAEVFDSVTSNFTNSDMLTD</sequence>
<dbReference type="InterPro" id="IPR024078">
    <property type="entry name" value="LmbE-like_dom_sf"/>
</dbReference>
<dbReference type="AlphaFoldDB" id="A0A0G0AEI6"/>
<gene>
    <name evidence="1" type="ORF">UR47_C0006G0006</name>
</gene>
<comment type="caution">
    <text evidence="1">The sequence shown here is derived from an EMBL/GenBank/DDBJ whole genome shotgun (WGS) entry which is preliminary data.</text>
</comment>
<evidence type="ECO:0000313" key="2">
    <source>
        <dbReference type="Proteomes" id="UP000034488"/>
    </source>
</evidence>
<evidence type="ECO:0000313" key="1">
    <source>
        <dbReference type="EMBL" id="KKP55013.1"/>
    </source>
</evidence>